<dbReference type="PANTHER" id="PTHR10127">
    <property type="entry name" value="DISCOIDIN, CUB, EGF, LAMININ , AND ZINC METALLOPROTEASE DOMAIN CONTAINING"/>
    <property type="match status" value="1"/>
</dbReference>
<dbReference type="CDD" id="cd04280">
    <property type="entry name" value="ZnMc_astacin_like"/>
    <property type="match status" value="1"/>
</dbReference>
<dbReference type="PANTHER" id="PTHR10127:SF775">
    <property type="entry name" value="METALLOENDOPEPTIDASE"/>
    <property type="match status" value="1"/>
</dbReference>
<dbReference type="AlphaFoldDB" id="A0A9D4HY39"/>
<feature type="active site" evidence="1">
    <location>
        <position position="240"/>
    </location>
</feature>
<keyword evidence="1 2" id="KW-0378">Hydrolase</keyword>
<protein>
    <recommendedName>
        <fullName evidence="2">Metalloendopeptidase</fullName>
        <ecNumber evidence="2">3.4.24.-</ecNumber>
    </recommendedName>
</protein>
<dbReference type="GO" id="GO:0006508">
    <property type="term" value="P:proteolysis"/>
    <property type="evidence" value="ECO:0007669"/>
    <property type="project" value="UniProtKB-KW"/>
</dbReference>
<dbReference type="SUPFAM" id="SSF55486">
    <property type="entry name" value="Metalloproteases ('zincins'), catalytic domain"/>
    <property type="match status" value="1"/>
</dbReference>
<dbReference type="InterPro" id="IPR006026">
    <property type="entry name" value="Peptidase_Metallo"/>
</dbReference>
<feature type="binding site" evidence="1">
    <location>
        <position position="249"/>
    </location>
    <ligand>
        <name>Zn(2+)</name>
        <dbReference type="ChEBI" id="CHEBI:29105"/>
        <note>catalytic</note>
    </ligand>
</feature>
<feature type="binding site" evidence="1">
    <location>
        <position position="239"/>
    </location>
    <ligand>
        <name>Zn(2+)</name>
        <dbReference type="ChEBI" id="CHEBI:29105"/>
        <note>catalytic</note>
    </ligand>
</feature>
<organism evidence="5 6">
    <name type="scientific">Dreissena polymorpha</name>
    <name type="common">Zebra mussel</name>
    <name type="synonym">Mytilus polymorpha</name>
    <dbReference type="NCBI Taxonomy" id="45954"/>
    <lineage>
        <taxon>Eukaryota</taxon>
        <taxon>Metazoa</taxon>
        <taxon>Spiralia</taxon>
        <taxon>Lophotrochozoa</taxon>
        <taxon>Mollusca</taxon>
        <taxon>Bivalvia</taxon>
        <taxon>Autobranchia</taxon>
        <taxon>Heteroconchia</taxon>
        <taxon>Euheterodonta</taxon>
        <taxon>Imparidentia</taxon>
        <taxon>Neoheterodontei</taxon>
        <taxon>Myida</taxon>
        <taxon>Dreissenoidea</taxon>
        <taxon>Dreissenidae</taxon>
        <taxon>Dreissena</taxon>
    </lineage>
</organism>
<dbReference type="GO" id="GO:0008270">
    <property type="term" value="F:zinc ion binding"/>
    <property type="evidence" value="ECO:0007669"/>
    <property type="project" value="UniProtKB-UniRule"/>
</dbReference>
<comment type="cofactor">
    <cofactor evidence="1 2">
        <name>Zn(2+)</name>
        <dbReference type="ChEBI" id="CHEBI:29105"/>
    </cofactor>
    <text evidence="1 2">Binds 1 zinc ion per subunit.</text>
</comment>
<gene>
    <name evidence="5" type="ORF">DPMN_041668</name>
</gene>
<proteinExistence type="predicted"/>
<dbReference type="GO" id="GO:0004222">
    <property type="term" value="F:metalloendopeptidase activity"/>
    <property type="evidence" value="ECO:0007669"/>
    <property type="project" value="UniProtKB-UniRule"/>
</dbReference>
<dbReference type="Proteomes" id="UP000828390">
    <property type="component" value="Unassembled WGS sequence"/>
</dbReference>
<evidence type="ECO:0000256" key="3">
    <source>
        <dbReference type="SAM" id="MobiDB-lite"/>
    </source>
</evidence>
<dbReference type="EC" id="3.4.24.-" evidence="2"/>
<keyword evidence="1 2" id="KW-0645">Protease</keyword>
<reference evidence="5" key="1">
    <citation type="journal article" date="2019" name="bioRxiv">
        <title>The Genome of the Zebra Mussel, Dreissena polymorpha: A Resource for Invasive Species Research.</title>
        <authorList>
            <person name="McCartney M.A."/>
            <person name="Auch B."/>
            <person name="Kono T."/>
            <person name="Mallez S."/>
            <person name="Zhang Y."/>
            <person name="Obille A."/>
            <person name="Becker A."/>
            <person name="Abrahante J.E."/>
            <person name="Garbe J."/>
            <person name="Badalamenti J.P."/>
            <person name="Herman A."/>
            <person name="Mangelson H."/>
            <person name="Liachko I."/>
            <person name="Sullivan S."/>
            <person name="Sone E.D."/>
            <person name="Koren S."/>
            <person name="Silverstein K.A.T."/>
            <person name="Beckman K.B."/>
            <person name="Gohl D.M."/>
        </authorList>
    </citation>
    <scope>NUCLEOTIDE SEQUENCE</scope>
    <source>
        <strain evidence="5">Duluth1</strain>
        <tissue evidence="5">Whole animal</tissue>
    </source>
</reference>
<evidence type="ECO:0000256" key="2">
    <source>
        <dbReference type="RuleBase" id="RU361183"/>
    </source>
</evidence>
<feature type="region of interest" description="Disordered" evidence="3">
    <location>
        <begin position="1"/>
        <end position="69"/>
    </location>
</feature>
<dbReference type="Pfam" id="PF01400">
    <property type="entry name" value="Astacin"/>
    <property type="match status" value="1"/>
</dbReference>
<dbReference type="InterPro" id="IPR001506">
    <property type="entry name" value="Peptidase_M12A"/>
</dbReference>
<feature type="compositionally biased region" description="Acidic residues" evidence="3">
    <location>
        <begin position="23"/>
        <end position="33"/>
    </location>
</feature>
<feature type="binding site" evidence="1">
    <location>
        <position position="243"/>
    </location>
    <ligand>
        <name>Zn(2+)</name>
        <dbReference type="ChEBI" id="CHEBI:29105"/>
        <note>catalytic</note>
    </ligand>
</feature>
<accession>A0A9D4HY39</accession>
<comment type="caution">
    <text evidence="5">The sequence shown here is derived from an EMBL/GenBank/DDBJ whole genome shotgun (WGS) entry which is preliminary data.</text>
</comment>
<feature type="compositionally biased region" description="Acidic residues" evidence="3">
    <location>
        <begin position="54"/>
        <end position="63"/>
    </location>
</feature>
<evidence type="ECO:0000256" key="1">
    <source>
        <dbReference type="PROSITE-ProRule" id="PRU01211"/>
    </source>
</evidence>
<feature type="domain" description="Peptidase M12A" evidence="4">
    <location>
        <begin position="148"/>
        <end position="319"/>
    </location>
</feature>
<dbReference type="SMART" id="SM00235">
    <property type="entry name" value="ZnMc"/>
    <property type="match status" value="1"/>
</dbReference>
<dbReference type="PRINTS" id="PR00480">
    <property type="entry name" value="ASTACIN"/>
</dbReference>
<keyword evidence="1 2" id="KW-0482">Metalloprotease</keyword>
<dbReference type="InterPro" id="IPR024079">
    <property type="entry name" value="MetalloPept_cat_dom_sf"/>
</dbReference>
<dbReference type="Gene3D" id="3.40.390.10">
    <property type="entry name" value="Collagenase (Catalytic Domain)"/>
    <property type="match status" value="1"/>
</dbReference>
<dbReference type="EMBL" id="JAIWYP010000011">
    <property type="protein sequence ID" value="KAH3735206.1"/>
    <property type="molecule type" value="Genomic_DNA"/>
</dbReference>
<keyword evidence="1 2" id="KW-0862">Zinc</keyword>
<sequence length="319" mass="36033">MRDKVAKLTRTTQTTSDIHADNTEEVFSESEVDISEKNSNDDRNSGAAGNYDTNTDEGDDVQNDDTAGVEKPRVEIRVSVMKRSGRFWEPWELNNNVCPPSLCTSNDENVRPRGTGGSVFYNGDIVLDSESSKIIFSNDIMLPYRRKRATMRSSRTWIGGVVPYVFADDINPKSKRIINKAMKEIENKTCINFRSKKGKDSDYIRFISEPGCWSSVGKVGGEQKVSIGLGCERLGTAIHEISHALGFWHEQARPDRDGYVKILEENISPRYLPDFRKADPALVSSRGYPYDYESVMHYSERAFTNLGEKTIEVMSNNTR</sequence>
<evidence type="ECO:0000259" key="4">
    <source>
        <dbReference type="PROSITE" id="PS51864"/>
    </source>
</evidence>
<dbReference type="PROSITE" id="PS51864">
    <property type="entry name" value="ASTACIN"/>
    <property type="match status" value="1"/>
</dbReference>
<comment type="caution">
    <text evidence="1">Lacks conserved residue(s) required for the propagation of feature annotation.</text>
</comment>
<keyword evidence="6" id="KW-1185">Reference proteome</keyword>
<reference evidence="5" key="2">
    <citation type="submission" date="2020-11" db="EMBL/GenBank/DDBJ databases">
        <authorList>
            <person name="McCartney M.A."/>
            <person name="Auch B."/>
            <person name="Kono T."/>
            <person name="Mallez S."/>
            <person name="Becker A."/>
            <person name="Gohl D.M."/>
            <person name="Silverstein K.A.T."/>
            <person name="Koren S."/>
            <person name="Bechman K.B."/>
            <person name="Herman A."/>
            <person name="Abrahante J.E."/>
            <person name="Garbe J."/>
        </authorList>
    </citation>
    <scope>NUCLEOTIDE SEQUENCE</scope>
    <source>
        <strain evidence="5">Duluth1</strain>
        <tissue evidence="5">Whole animal</tissue>
    </source>
</reference>
<evidence type="ECO:0000313" key="5">
    <source>
        <dbReference type="EMBL" id="KAH3735206.1"/>
    </source>
</evidence>
<name>A0A9D4HY39_DREPO</name>
<dbReference type="InterPro" id="IPR034035">
    <property type="entry name" value="Astacin-like_dom"/>
</dbReference>
<keyword evidence="1 2" id="KW-0479">Metal-binding</keyword>
<feature type="compositionally biased region" description="Basic and acidic residues" evidence="3">
    <location>
        <begin position="34"/>
        <end position="44"/>
    </location>
</feature>
<evidence type="ECO:0000313" key="6">
    <source>
        <dbReference type="Proteomes" id="UP000828390"/>
    </source>
</evidence>